<keyword evidence="3" id="KW-1185">Reference proteome</keyword>
<name>A0A7X4RSP1_9VIBR</name>
<dbReference type="PROSITE" id="PS51257">
    <property type="entry name" value="PROKAR_LIPOPROTEIN"/>
    <property type="match status" value="1"/>
</dbReference>
<dbReference type="Proteomes" id="UP000462621">
    <property type="component" value="Unassembled WGS sequence"/>
</dbReference>
<proteinExistence type="predicted"/>
<evidence type="ECO:0000313" key="2">
    <source>
        <dbReference type="EMBL" id="MZI91776.1"/>
    </source>
</evidence>
<evidence type="ECO:0000256" key="1">
    <source>
        <dbReference type="SAM" id="SignalP"/>
    </source>
</evidence>
<sequence length="146" mass="16400">MIHRITLIICCLMLGACSQGIAPAKDRTDIPCSQKASCVSTSDSREDFYLAPYILRPGVTLDQVKRVVLTLPGTKIADRDKDSQYLRVECTSKILRIVDDLELKLTDFQLVVRSQSRADYPDFGANRRRAETLRDKLDLAGLLDEP</sequence>
<dbReference type="PANTHER" id="PTHR34801">
    <property type="entry name" value="EXPRESSED PROTEIN"/>
    <property type="match status" value="1"/>
</dbReference>
<gene>
    <name evidence="2" type="ORF">F9817_00955</name>
</gene>
<organism evidence="2 3">
    <name type="scientific">Vibrio eleionomae</name>
    <dbReference type="NCBI Taxonomy" id="2653505"/>
    <lineage>
        <taxon>Bacteria</taxon>
        <taxon>Pseudomonadati</taxon>
        <taxon>Pseudomonadota</taxon>
        <taxon>Gammaproteobacteria</taxon>
        <taxon>Vibrionales</taxon>
        <taxon>Vibrionaceae</taxon>
        <taxon>Vibrio</taxon>
    </lineage>
</organism>
<reference evidence="2 3" key="1">
    <citation type="submission" date="2019-10" db="EMBL/GenBank/DDBJ databases">
        <title>Vibrio sp. nov. isolated from a shrimp pond.</title>
        <authorList>
            <person name="Gomez-Gil B."/>
            <person name="Enciso-Ibarra J."/>
            <person name="Enciso-Ibarra K."/>
            <person name="Bolan-Mejia C."/>
        </authorList>
    </citation>
    <scope>NUCLEOTIDE SEQUENCE [LARGE SCALE GENOMIC DNA]</scope>
    <source>
        <strain evidence="2 3">CAIM 722</strain>
    </source>
</reference>
<dbReference type="AlphaFoldDB" id="A0A7X4RSP1"/>
<feature type="chain" id="PRO_5031132170" evidence="1">
    <location>
        <begin position="25"/>
        <end position="146"/>
    </location>
</feature>
<evidence type="ECO:0000313" key="3">
    <source>
        <dbReference type="Proteomes" id="UP000462621"/>
    </source>
</evidence>
<dbReference type="PANTHER" id="PTHR34801:SF6">
    <property type="entry name" value="SLL1620 PROTEIN"/>
    <property type="match status" value="1"/>
</dbReference>
<dbReference type="Pfam" id="PF07386">
    <property type="entry name" value="DUF1499"/>
    <property type="match status" value="1"/>
</dbReference>
<dbReference type="EMBL" id="WEKT01000001">
    <property type="protein sequence ID" value="MZI91776.1"/>
    <property type="molecule type" value="Genomic_DNA"/>
</dbReference>
<feature type="signal peptide" evidence="1">
    <location>
        <begin position="1"/>
        <end position="24"/>
    </location>
</feature>
<comment type="caution">
    <text evidence="2">The sequence shown here is derived from an EMBL/GenBank/DDBJ whole genome shotgun (WGS) entry which is preliminary data.</text>
</comment>
<protein>
    <submittedName>
        <fullName evidence="2">DUF1499 domain-containing protein</fullName>
    </submittedName>
</protein>
<accession>A0A7X4RSP1</accession>
<keyword evidence="1" id="KW-0732">Signal</keyword>
<dbReference type="PIRSF" id="PIRSF026426">
    <property type="entry name" value="DUF1499"/>
    <property type="match status" value="1"/>
</dbReference>
<dbReference type="InterPro" id="IPR010865">
    <property type="entry name" value="DUF1499"/>
</dbReference>